<proteinExistence type="predicted"/>
<dbReference type="EMBL" id="AP023213">
    <property type="protein sequence ID" value="BCG47946.1"/>
    <property type="molecule type" value="Genomic_DNA"/>
</dbReference>
<evidence type="ECO:0000313" key="2">
    <source>
        <dbReference type="EMBL" id="BCG47946.1"/>
    </source>
</evidence>
<dbReference type="InterPro" id="IPR010982">
    <property type="entry name" value="Lambda_DNA-bd_dom_sf"/>
</dbReference>
<evidence type="ECO:0000313" key="3">
    <source>
        <dbReference type="Proteomes" id="UP000515472"/>
    </source>
</evidence>
<dbReference type="Gene3D" id="1.10.260.40">
    <property type="entry name" value="lambda repressor-like DNA-binding domains"/>
    <property type="match status" value="1"/>
</dbReference>
<dbReference type="Proteomes" id="UP000515472">
    <property type="component" value="Chromosome"/>
</dbReference>
<dbReference type="Pfam" id="PF01381">
    <property type="entry name" value="HTH_3"/>
    <property type="match status" value="1"/>
</dbReference>
<dbReference type="KEGG" id="gbn:GEOBRER4_26960"/>
<dbReference type="CDD" id="cd00093">
    <property type="entry name" value="HTH_XRE"/>
    <property type="match status" value="1"/>
</dbReference>
<evidence type="ECO:0000259" key="1">
    <source>
        <dbReference type="PROSITE" id="PS50943"/>
    </source>
</evidence>
<dbReference type="PROSITE" id="PS50943">
    <property type="entry name" value="HTH_CROC1"/>
    <property type="match status" value="1"/>
</dbReference>
<reference evidence="2 3" key="1">
    <citation type="submission" date="2020-06" db="EMBL/GenBank/DDBJ databases">
        <title>Interaction of electrochemicaly active bacteria, Geobacter bremensis R4 on different carbon anode.</title>
        <authorList>
            <person name="Meng L."/>
            <person name="Yoshida N."/>
        </authorList>
    </citation>
    <scope>NUCLEOTIDE SEQUENCE [LARGE SCALE GENOMIC DNA]</scope>
    <source>
        <strain evidence="2 3">R4</strain>
    </source>
</reference>
<feature type="domain" description="HTH cro/C1-type" evidence="1">
    <location>
        <begin position="24"/>
        <end position="78"/>
    </location>
</feature>
<dbReference type="SUPFAM" id="SSF47413">
    <property type="entry name" value="lambda repressor-like DNA-binding domains"/>
    <property type="match status" value="1"/>
</dbReference>
<dbReference type="GO" id="GO:0003677">
    <property type="term" value="F:DNA binding"/>
    <property type="evidence" value="ECO:0007669"/>
    <property type="project" value="InterPro"/>
</dbReference>
<gene>
    <name evidence="2" type="ORF">GEOBRER4_26960</name>
</gene>
<keyword evidence="3" id="KW-1185">Reference proteome</keyword>
<accession>A0A6S6M7X4</accession>
<dbReference type="AlphaFoldDB" id="A0A6S6M7X4"/>
<name>A0A6S6M7X4_9BACT</name>
<dbReference type="InterPro" id="IPR001387">
    <property type="entry name" value="Cro/C1-type_HTH"/>
</dbReference>
<sequence>MNQGQKKKPRRSQVVDAKVFVDRVKLLMEGKGLTSSELADRADLARSAMTLFFAGERKPSADAVVKLAQALGASTDFLLGVSDESKSEELLQHPKVAELVRLFLSLSAKEQDRILEMVRLFCKTSVD</sequence>
<dbReference type="RefSeq" id="WP_185242767.1">
    <property type="nucleotide sequence ID" value="NZ_AP023213.1"/>
</dbReference>
<protein>
    <submittedName>
        <fullName evidence="2">Transcriptional regulator</fullName>
    </submittedName>
</protein>
<organism evidence="2 3">
    <name type="scientific">Citrifermentans bremense</name>
    <dbReference type="NCBI Taxonomy" id="60035"/>
    <lineage>
        <taxon>Bacteria</taxon>
        <taxon>Pseudomonadati</taxon>
        <taxon>Thermodesulfobacteriota</taxon>
        <taxon>Desulfuromonadia</taxon>
        <taxon>Geobacterales</taxon>
        <taxon>Geobacteraceae</taxon>
        <taxon>Citrifermentans</taxon>
    </lineage>
</organism>
<dbReference type="SMART" id="SM00530">
    <property type="entry name" value="HTH_XRE"/>
    <property type="match status" value="1"/>
</dbReference>